<reference evidence="2 3" key="1">
    <citation type="submission" date="2021-06" db="EMBL/GenBank/DDBJ databases">
        <authorList>
            <person name="Palmer J.M."/>
        </authorList>
    </citation>
    <scope>NUCLEOTIDE SEQUENCE [LARGE SCALE GENOMIC DNA]</scope>
    <source>
        <strain evidence="2 3">CL_MEX2019</strain>
        <tissue evidence="2">Muscle</tissue>
    </source>
</reference>
<comment type="caution">
    <text evidence="2">The sequence shown here is derived from an EMBL/GenBank/DDBJ whole genome shotgun (WGS) entry which is preliminary data.</text>
</comment>
<feature type="compositionally biased region" description="Low complexity" evidence="1">
    <location>
        <begin position="66"/>
        <end position="76"/>
    </location>
</feature>
<name>A0ABU7CQ63_9TELE</name>
<evidence type="ECO:0000313" key="2">
    <source>
        <dbReference type="EMBL" id="MED6263985.1"/>
    </source>
</evidence>
<gene>
    <name evidence="2" type="ORF">CHARACLAT_010089</name>
</gene>
<proteinExistence type="predicted"/>
<evidence type="ECO:0000313" key="3">
    <source>
        <dbReference type="Proteomes" id="UP001352852"/>
    </source>
</evidence>
<evidence type="ECO:0000256" key="1">
    <source>
        <dbReference type="SAM" id="MobiDB-lite"/>
    </source>
</evidence>
<protein>
    <submittedName>
        <fullName evidence="2">Uncharacterized protein</fullName>
    </submittedName>
</protein>
<dbReference type="EMBL" id="JAHUTJ010000631">
    <property type="protein sequence ID" value="MED6263985.1"/>
    <property type="molecule type" value="Genomic_DNA"/>
</dbReference>
<feature type="compositionally biased region" description="Low complexity" evidence="1">
    <location>
        <begin position="104"/>
        <end position="125"/>
    </location>
</feature>
<organism evidence="2 3">
    <name type="scientific">Characodon lateralis</name>
    <dbReference type="NCBI Taxonomy" id="208331"/>
    <lineage>
        <taxon>Eukaryota</taxon>
        <taxon>Metazoa</taxon>
        <taxon>Chordata</taxon>
        <taxon>Craniata</taxon>
        <taxon>Vertebrata</taxon>
        <taxon>Euteleostomi</taxon>
        <taxon>Actinopterygii</taxon>
        <taxon>Neopterygii</taxon>
        <taxon>Teleostei</taxon>
        <taxon>Neoteleostei</taxon>
        <taxon>Acanthomorphata</taxon>
        <taxon>Ovalentaria</taxon>
        <taxon>Atherinomorphae</taxon>
        <taxon>Cyprinodontiformes</taxon>
        <taxon>Goodeidae</taxon>
        <taxon>Characodon</taxon>
    </lineage>
</organism>
<feature type="region of interest" description="Disordered" evidence="1">
    <location>
        <begin position="1"/>
        <end position="142"/>
    </location>
</feature>
<sequence length="163" mass="16993">MSDFESHDPAGSSQEFLSAPRPPALVSARRSSRLASRHATPSPSSQLIASGIMPGSDQDISQLVQLTDLLPLDSPSNLPPPPPSSRKRSSKTANPPAKRRRGRPPSTTLPASSLPGSSAAVSAPPLDSPTPQASHSTAPLIPDSFLTSLDSLQQSIALLTQHL</sequence>
<dbReference type="Proteomes" id="UP001352852">
    <property type="component" value="Unassembled WGS sequence"/>
</dbReference>
<accession>A0ABU7CQ63</accession>
<keyword evidence="3" id="KW-1185">Reference proteome</keyword>